<keyword evidence="3" id="KW-1185">Reference proteome</keyword>
<organism evidence="2 3">
    <name type="scientific">Nocardioides albus</name>
    <dbReference type="NCBI Taxonomy" id="1841"/>
    <lineage>
        <taxon>Bacteria</taxon>
        <taxon>Bacillati</taxon>
        <taxon>Actinomycetota</taxon>
        <taxon>Actinomycetes</taxon>
        <taxon>Propionibacteriales</taxon>
        <taxon>Nocardioidaceae</taxon>
        <taxon>Nocardioides</taxon>
    </lineage>
</organism>
<feature type="transmembrane region" description="Helical" evidence="1">
    <location>
        <begin position="56"/>
        <end position="78"/>
    </location>
</feature>
<feature type="transmembrane region" description="Helical" evidence="1">
    <location>
        <begin position="30"/>
        <end position="50"/>
    </location>
</feature>
<feature type="transmembrane region" description="Helical" evidence="1">
    <location>
        <begin position="154"/>
        <end position="175"/>
    </location>
</feature>
<reference evidence="2 3" key="1">
    <citation type="submission" date="2020-08" db="EMBL/GenBank/DDBJ databases">
        <title>Genomic Encyclopedia of Type Strains, Phase III (KMG-III): the genomes of soil and plant-associated and newly described type strains.</title>
        <authorList>
            <person name="Whitman W."/>
        </authorList>
    </citation>
    <scope>NUCLEOTIDE SEQUENCE [LARGE SCALE GENOMIC DNA]</scope>
    <source>
        <strain evidence="2 3">CECT 3302</strain>
    </source>
</reference>
<comment type="caution">
    <text evidence="2">The sequence shown here is derived from an EMBL/GenBank/DDBJ whole genome shotgun (WGS) entry which is preliminary data.</text>
</comment>
<name>A0A7W5A7T7_9ACTN</name>
<feature type="transmembrane region" description="Helical" evidence="1">
    <location>
        <begin position="231"/>
        <end position="251"/>
    </location>
</feature>
<feature type="transmembrane region" description="Helical" evidence="1">
    <location>
        <begin position="90"/>
        <end position="109"/>
    </location>
</feature>
<sequence length="333" mass="33507">MSGTLAVTTTDVARITERLFLTLGDRKRNLTAFWVLLVLAGVIASAGVVADSTATVIGAMIVAPLMTPILGTALALVLADRRQLATNIALVLGAATAVVAIGFLIGLTVQVDVVAATNSQVSGRVSPRLIDLLAAVATGMVGAFALVRADVSDTLPGVAIAISLVPPLAVVGLTLESGEAGEAVGALLLFGTNVAAIIATGTVVMIAAGIRHVAAEADLADVTVGRLRGRSLVTVAASLVLVAVPLAAGSVRVLQEQRLVSQAEPIATSWAAAKGWQVSDVFLRGSSLHVVVIGTPPGPEGDDLRAAFDAEGLADVEVELTLVVGGSETLDGA</sequence>
<dbReference type="AlphaFoldDB" id="A0A7W5A7T7"/>
<keyword evidence="1" id="KW-0472">Membrane</keyword>
<evidence type="ECO:0000313" key="2">
    <source>
        <dbReference type="EMBL" id="MBB3091065.1"/>
    </source>
</evidence>
<protein>
    <submittedName>
        <fullName evidence="2">Putative hydrophobic protein (TIGR00271 family)</fullName>
    </submittedName>
</protein>
<feature type="transmembrane region" description="Helical" evidence="1">
    <location>
        <begin position="129"/>
        <end position="147"/>
    </location>
</feature>
<dbReference type="PANTHER" id="PTHR20992">
    <property type="entry name" value="AT15442P-RELATED"/>
    <property type="match status" value="1"/>
</dbReference>
<dbReference type="InterPro" id="IPR005240">
    <property type="entry name" value="DUF389"/>
</dbReference>
<keyword evidence="1" id="KW-0812">Transmembrane</keyword>
<evidence type="ECO:0000313" key="3">
    <source>
        <dbReference type="Proteomes" id="UP000577707"/>
    </source>
</evidence>
<accession>A0A7W5A7T7</accession>
<evidence type="ECO:0000256" key="1">
    <source>
        <dbReference type="SAM" id="Phobius"/>
    </source>
</evidence>
<dbReference type="Proteomes" id="UP000577707">
    <property type="component" value="Unassembled WGS sequence"/>
</dbReference>
<feature type="transmembrane region" description="Helical" evidence="1">
    <location>
        <begin position="187"/>
        <end position="210"/>
    </location>
</feature>
<proteinExistence type="predicted"/>
<keyword evidence="1" id="KW-1133">Transmembrane helix</keyword>
<dbReference type="EMBL" id="JACHXG010000009">
    <property type="protein sequence ID" value="MBB3091065.1"/>
    <property type="molecule type" value="Genomic_DNA"/>
</dbReference>
<dbReference type="Pfam" id="PF04087">
    <property type="entry name" value="DUF389"/>
    <property type="match status" value="1"/>
</dbReference>
<dbReference type="RefSeq" id="WP_183548744.1">
    <property type="nucleotide sequence ID" value="NZ_BMQT01000008.1"/>
</dbReference>
<gene>
    <name evidence="2" type="ORF">FHS12_004030</name>
</gene>
<dbReference type="PANTHER" id="PTHR20992:SF9">
    <property type="entry name" value="AT15442P-RELATED"/>
    <property type="match status" value="1"/>
</dbReference>